<evidence type="ECO:0000313" key="2">
    <source>
        <dbReference type="EMBL" id="KAK9939872.1"/>
    </source>
</evidence>
<dbReference type="AlphaFoldDB" id="A0AAW1XWJ7"/>
<protein>
    <submittedName>
        <fullName evidence="2">Uncharacterized protein</fullName>
    </submittedName>
</protein>
<proteinExistence type="predicted"/>
<dbReference type="Proteomes" id="UP001457282">
    <property type="component" value="Unassembled WGS sequence"/>
</dbReference>
<name>A0AAW1XWJ7_RUBAR</name>
<feature type="compositionally biased region" description="Low complexity" evidence="1">
    <location>
        <begin position="14"/>
        <end position="25"/>
    </location>
</feature>
<gene>
    <name evidence="2" type="ORF">M0R45_016553</name>
</gene>
<keyword evidence="3" id="KW-1185">Reference proteome</keyword>
<dbReference type="EMBL" id="JBEDUW010000003">
    <property type="protein sequence ID" value="KAK9939872.1"/>
    <property type="molecule type" value="Genomic_DNA"/>
</dbReference>
<organism evidence="2 3">
    <name type="scientific">Rubus argutus</name>
    <name type="common">Southern blackberry</name>
    <dbReference type="NCBI Taxonomy" id="59490"/>
    <lineage>
        <taxon>Eukaryota</taxon>
        <taxon>Viridiplantae</taxon>
        <taxon>Streptophyta</taxon>
        <taxon>Embryophyta</taxon>
        <taxon>Tracheophyta</taxon>
        <taxon>Spermatophyta</taxon>
        <taxon>Magnoliopsida</taxon>
        <taxon>eudicotyledons</taxon>
        <taxon>Gunneridae</taxon>
        <taxon>Pentapetalae</taxon>
        <taxon>rosids</taxon>
        <taxon>fabids</taxon>
        <taxon>Rosales</taxon>
        <taxon>Rosaceae</taxon>
        <taxon>Rosoideae</taxon>
        <taxon>Rosoideae incertae sedis</taxon>
        <taxon>Rubus</taxon>
    </lineage>
</organism>
<comment type="caution">
    <text evidence="2">The sequence shown here is derived from an EMBL/GenBank/DDBJ whole genome shotgun (WGS) entry which is preliminary data.</text>
</comment>
<evidence type="ECO:0000256" key="1">
    <source>
        <dbReference type="SAM" id="MobiDB-lite"/>
    </source>
</evidence>
<sequence>MGLRAAAMIGDGGTAEAEATGNAGDWQRQRSRQRDRRWCGAAREVQGLGFFPSLWAVSFFLFHLCTRDGIGLVAGKGSARACSQGGEATGSVICGGRIGSARQRRL</sequence>
<feature type="region of interest" description="Disordered" evidence="1">
    <location>
        <begin position="1"/>
        <end position="32"/>
    </location>
</feature>
<accession>A0AAW1XWJ7</accession>
<evidence type="ECO:0000313" key="3">
    <source>
        <dbReference type="Proteomes" id="UP001457282"/>
    </source>
</evidence>
<reference evidence="2 3" key="1">
    <citation type="journal article" date="2023" name="G3 (Bethesda)">
        <title>A chromosome-length genome assembly and annotation of blackberry (Rubus argutus, cv. 'Hillquist').</title>
        <authorList>
            <person name="Bruna T."/>
            <person name="Aryal R."/>
            <person name="Dudchenko O."/>
            <person name="Sargent D.J."/>
            <person name="Mead D."/>
            <person name="Buti M."/>
            <person name="Cavallini A."/>
            <person name="Hytonen T."/>
            <person name="Andres J."/>
            <person name="Pham M."/>
            <person name="Weisz D."/>
            <person name="Mascagni F."/>
            <person name="Usai G."/>
            <person name="Natali L."/>
            <person name="Bassil N."/>
            <person name="Fernandez G.E."/>
            <person name="Lomsadze A."/>
            <person name="Armour M."/>
            <person name="Olukolu B."/>
            <person name="Poorten T."/>
            <person name="Britton C."/>
            <person name="Davik J."/>
            <person name="Ashrafi H."/>
            <person name="Aiden E.L."/>
            <person name="Borodovsky M."/>
            <person name="Worthington M."/>
        </authorList>
    </citation>
    <scope>NUCLEOTIDE SEQUENCE [LARGE SCALE GENOMIC DNA]</scope>
    <source>
        <strain evidence="2">PI 553951</strain>
    </source>
</reference>